<dbReference type="InterPro" id="IPR000719">
    <property type="entry name" value="Prot_kinase_dom"/>
</dbReference>
<proteinExistence type="predicted"/>
<dbReference type="GO" id="GO:0004672">
    <property type="term" value="F:protein kinase activity"/>
    <property type="evidence" value="ECO:0007669"/>
    <property type="project" value="InterPro"/>
</dbReference>
<dbReference type="InterPro" id="IPR050167">
    <property type="entry name" value="Ser_Thr_protein_kinase"/>
</dbReference>
<dbReference type="PANTHER" id="PTHR23257">
    <property type="entry name" value="SERINE-THREONINE PROTEIN KINASE"/>
    <property type="match status" value="1"/>
</dbReference>
<dbReference type="Gene3D" id="1.10.510.10">
    <property type="entry name" value="Transferase(Phosphotransferase) domain 1"/>
    <property type="match status" value="1"/>
</dbReference>
<dbReference type="PROSITE" id="PS50011">
    <property type="entry name" value="PROTEIN_KINASE_DOM"/>
    <property type="match status" value="1"/>
</dbReference>
<name>A0A2H5UHU0_RHIID</name>
<sequence length="482" mass="55957">MDEIKLSDDVIEQIKDFYYKYSTEEHESLIDKLITDKELKERYKKYGLCGNCKQPNTGYNNCQSCESQYFQQNFKNWTSGNHDVDEFIKKAQLKCNSKYKIIEWIEYDKFEDVEYLAKGGFGTVFKAVWKDGPISSWDYDNNQWKREGETKVALKCLHNSQDITAEFLKEVESHILVRGNREFLIRCFGITKDPKTENFIMIMQLKKGSLRQYLNNNFISLDWEEKLYDLHGIAYGLSKIHNKGLIHHDFHCGNILSGSDTDGYTCITDLGLCQPTNVKSSQNTQNSNKKIYGVLPYVAPEVLRGKEYTQKSDIYGFGIIAYEFCTGLPPYYDIPHDEFLAMKICQGLRPNSNYKIPQLIVDIINQCWDADPLKRPNAYELRESIDNLYNDIHHKKVDSVIHGQVKEADEVNKKTSLPVQLPLSSTSTLSYITHPQAVYTSRLLDFKNLPEPKNADNHDLEYSDSLRMDFIKLDINFKEENN</sequence>
<dbReference type="EMBL" id="AUPC02000031">
    <property type="protein sequence ID" value="POG78613.1"/>
    <property type="molecule type" value="Genomic_DNA"/>
</dbReference>
<dbReference type="GO" id="GO:0005737">
    <property type="term" value="C:cytoplasm"/>
    <property type="evidence" value="ECO:0007669"/>
    <property type="project" value="TreeGrafter"/>
</dbReference>
<dbReference type="SUPFAM" id="SSF56112">
    <property type="entry name" value="Protein kinase-like (PK-like)"/>
    <property type="match status" value="1"/>
</dbReference>
<dbReference type="AlphaFoldDB" id="A0A2H5UHU0"/>
<dbReference type="Proteomes" id="UP000018888">
    <property type="component" value="Unassembled WGS sequence"/>
</dbReference>
<organism evidence="1 2">
    <name type="scientific">Rhizophagus irregularis (strain DAOM 181602 / DAOM 197198 / MUCL 43194)</name>
    <name type="common">Arbuscular mycorrhizal fungus</name>
    <name type="synonym">Glomus intraradices</name>
    <dbReference type="NCBI Taxonomy" id="747089"/>
    <lineage>
        <taxon>Eukaryota</taxon>
        <taxon>Fungi</taxon>
        <taxon>Fungi incertae sedis</taxon>
        <taxon>Mucoromycota</taxon>
        <taxon>Glomeromycotina</taxon>
        <taxon>Glomeromycetes</taxon>
        <taxon>Glomerales</taxon>
        <taxon>Glomeraceae</taxon>
        <taxon>Rhizophagus</taxon>
    </lineage>
</organism>
<comment type="caution">
    <text evidence="1">The sequence shown here is derived from an EMBL/GenBank/DDBJ whole genome shotgun (WGS) entry which is preliminary data.</text>
</comment>
<reference evidence="1 2" key="1">
    <citation type="journal article" date="2013" name="Proc. Natl. Acad. Sci. U.S.A.">
        <title>Genome of an arbuscular mycorrhizal fungus provides insight into the oldest plant symbiosis.</title>
        <authorList>
            <person name="Tisserant E."/>
            <person name="Malbreil M."/>
            <person name="Kuo A."/>
            <person name="Kohler A."/>
            <person name="Symeonidi A."/>
            <person name="Balestrini R."/>
            <person name="Charron P."/>
            <person name="Duensing N."/>
            <person name="Frei Dit Frey N."/>
            <person name="Gianinazzi-Pearson V."/>
            <person name="Gilbert L.B."/>
            <person name="Handa Y."/>
            <person name="Herr J.R."/>
            <person name="Hijri M."/>
            <person name="Koul R."/>
            <person name="Kawaguchi M."/>
            <person name="Krajinski F."/>
            <person name="Lammers P.J."/>
            <person name="Masclaux F.G."/>
            <person name="Murat C."/>
            <person name="Morin E."/>
            <person name="Ndikumana S."/>
            <person name="Pagni M."/>
            <person name="Petitpierre D."/>
            <person name="Requena N."/>
            <person name="Rosikiewicz P."/>
            <person name="Riley R."/>
            <person name="Saito K."/>
            <person name="San Clemente H."/>
            <person name="Shapiro H."/>
            <person name="van Tuinen D."/>
            <person name="Becard G."/>
            <person name="Bonfante P."/>
            <person name="Paszkowski U."/>
            <person name="Shachar-Hill Y.Y."/>
            <person name="Tuskan G.A."/>
            <person name="Young P.W."/>
            <person name="Sanders I.R."/>
            <person name="Henrissat B."/>
            <person name="Rensing S.A."/>
            <person name="Grigoriev I.V."/>
            <person name="Corradi N."/>
            <person name="Roux C."/>
            <person name="Martin F."/>
        </authorList>
    </citation>
    <scope>NUCLEOTIDE SEQUENCE [LARGE SCALE GENOMIC DNA]</scope>
    <source>
        <strain evidence="1 2">DAOM 197198</strain>
    </source>
</reference>
<dbReference type="GO" id="GO:0005524">
    <property type="term" value="F:ATP binding"/>
    <property type="evidence" value="ECO:0007669"/>
    <property type="project" value="InterPro"/>
</dbReference>
<evidence type="ECO:0000313" key="2">
    <source>
        <dbReference type="Proteomes" id="UP000018888"/>
    </source>
</evidence>
<dbReference type="GO" id="GO:0007165">
    <property type="term" value="P:signal transduction"/>
    <property type="evidence" value="ECO:0007669"/>
    <property type="project" value="TreeGrafter"/>
</dbReference>
<dbReference type="InterPro" id="IPR011009">
    <property type="entry name" value="Kinase-like_dom_sf"/>
</dbReference>
<dbReference type="InterPro" id="IPR001245">
    <property type="entry name" value="Ser-Thr/Tyr_kinase_cat_dom"/>
</dbReference>
<keyword evidence="2" id="KW-1185">Reference proteome</keyword>
<accession>A0A2H5UHU0</accession>
<protein>
    <submittedName>
        <fullName evidence="1">Kinase-like domain-containing protein</fullName>
    </submittedName>
</protein>
<gene>
    <name evidence="1" type="ORF">GLOIN_2v1766506</name>
</gene>
<evidence type="ECO:0000313" key="1">
    <source>
        <dbReference type="EMBL" id="POG78613.1"/>
    </source>
</evidence>
<reference evidence="1 2" key="2">
    <citation type="journal article" date="2018" name="New Phytol.">
        <title>High intraspecific genome diversity in the model arbuscular mycorrhizal symbiont Rhizophagus irregularis.</title>
        <authorList>
            <person name="Chen E.C.H."/>
            <person name="Morin E."/>
            <person name="Beaudet D."/>
            <person name="Noel J."/>
            <person name="Yildirir G."/>
            <person name="Ndikumana S."/>
            <person name="Charron P."/>
            <person name="St-Onge C."/>
            <person name="Giorgi J."/>
            <person name="Kruger M."/>
            <person name="Marton T."/>
            <person name="Ropars J."/>
            <person name="Grigoriev I.V."/>
            <person name="Hainaut M."/>
            <person name="Henrissat B."/>
            <person name="Roux C."/>
            <person name="Martin F."/>
            <person name="Corradi N."/>
        </authorList>
    </citation>
    <scope>NUCLEOTIDE SEQUENCE [LARGE SCALE GENOMIC DNA]</scope>
    <source>
        <strain evidence="1 2">DAOM 197198</strain>
    </source>
</reference>
<dbReference type="VEuPathDB" id="FungiDB:RhiirFUN_021293"/>
<dbReference type="PANTHER" id="PTHR23257:SF974">
    <property type="entry name" value="RECEPTOR-INTERACTING SERINE_THREONINE-PROTEIN KINASE 3"/>
    <property type="match status" value="1"/>
</dbReference>
<dbReference type="Pfam" id="PF07714">
    <property type="entry name" value="PK_Tyr_Ser-Thr"/>
    <property type="match status" value="1"/>
</dbReference>